<name>A0A420YMN0_9PEZI</name>
<sequence length="430" mass="49385">MASEAAQKPHGGEYRQFLPDLSIPRFVNMQKQDAHVYADEFKKGGVPPWLHGLYMHWLELYKEPFKGVTNDGHVRPGLFKLQDEGIPIQKIVDVTNELVSSLDEAQSSKIQLHIDSPEWRTWSNPEFLLSNKGVRLDEVTEDVRSNVMAVLRATLSPEGYEKAVGAMRINGFLGELVKSPAVMNEFSYNFVLFGVPSSTAPWGFSFYGHHLCLNIFFYKSQIVISPWFTGAEPNLIDEGPYKGTRILETEEKLGLQLMQSFAPEQQARVTTYKEMHDPAMPHGRWNHDDQRHLCGAYRDNRVVPYEGILVSEMSSPQQELVVGILHQYLLFLPESARKVRLDNYKSWFHETYFSWIGHSGDEDPFYYRIQSPVVIVEFDHHSGVFLTNKEPAKFHIHTLLRTPNAGDYGMALRPLVPGRKQEYLWEGERD</sequence>
<evidence type="ECO:0000313" key="2">
    <source>
        <dbReference type="Proteomes" id="UP000275385"/>
    </source>
</evidence>
<keyword evidence="2" id="KW-1185">Reference proteome</keyword>
<dbReference type="AlphaFoldDB" id="A0A420YMN0"/>
<evidence type="ECO:0000313" key="1">
    <source>
        <dbReference type="EMBL" id="RKU49167.1"/>
    </source>
</evidence>
<organism evidence="1 2">
    <name type="scientific">Coniochaeta pulveracea</name>
    <dbReference type="NCBI Taxonomy" id="177199"/>
    <lineage>
        <taxon>Eukaryota</taxon>
        <taxon>Fungi</taxon>
        <taxon>Dikarya</taxon>
        <taxon>Ascomycota</taxon>
        <taxon>Pezizomycotina</taxon>
        <taxon>Sordariomycetes</taxon>
        <taxon>Sordariomycetidae</taxon>
        <taxon>Coniochaetales</taxon>
        <taxon>Coniochaetaceae</taxon>
        <taxon>Coniochaeta</taxon>
    </lineage>
</organism>
<dbReference type="STRING" id="177199.A0A420YMN0"/>
<reference evidence="1 2" key="1">
    <citation type="submission" date="2018-08" db="EMBL/GenBank/DDBJ databases">
        <title>Draft genome of the lignicolous fungus Coniochaeta pulveracea.</title>
        <authorList>
            <person name="Borstlap C.J."/>
            <person name="De Witt R.N."/>
            <person name="Botha A."/>
            <person name="Volschenk H."/>
        </authorList>
    </citation>
    <scope>NUCLEOTIDE SEQUENCE [LARGE SCALE GENOMIC DNA]</scope>
    <source>
        <strain evidence="1 2">CAB683</strain>
    </source>
</reference>
<dbReference type="Pfam" id="PF12006">
    <property type="entry name" value="DUF3500"/>
    <property type="match status" value="1"/>
</dbReference>
<accession>A0A420YMN0</accession>
<protein>
    <submittedName>
        <fullName evidence="1">Uncharacterized protein</fullName>
    </submittedName>
</protein>
<dbReference type="PANTHER" id="PTHR37489:SF1">
    <property type="entry name" value="DUF3500 DOMAIN-CONTAINING PROTEIN"/>
    <property type="match status" value="1"/>
</dbReference>
<dbReference type="EMBL" id="QVQW01000002">
    <property type="protein sequence ID" value="RKU49167.1"/>
    <property type="molecule type" value="Genomic_DNA"/>
</dbReference>
<comment type="caution">
    <text evidence="1">The sequence shown here is derived from an EMBL/GenBank/DDBJ whole genome shotgun (WGS) entry which is preliminary data.</text>
</comment>
<gene>
    <name evidence="1" type="ORF">DL546_008606</name>
</gene>
<dbReference type="Proteomes" id="UP000275385">
    <property type="component" value="Unassembled WGS sequence"/>
</dbReference>
<dbReference type="InterPro" id="IPR021889">
    <property type="entry name" value="DUF3500"/>
</dbReference>
<dbReference type="OrthoDB" id="4539697at2759"/>
<dbReference type="PANTHER" id="PTHR37489">
    <property type="entry name" value="DUF3500 DOMAIN-CONTAINING PROTEIN"/>
    <property type="match status" value="1"/>
</dbReference>
<proteinExistence type="predicted"/>